<dbReference type="Proteomes" id="UP000799772">
    <property type="component" value="Unassembled WGS sequence"/>
</dbReference>
<feature type="region of interest" description="Disordered" evidence="8">
    <location>
        <begin position="299"/>
        <end position="337"/>
    </location>
</feature>
<keyword evidence="5" id="KW-0862">Zinc</keyword>
<evidence type="ECO:0000256" key="7">
    <source>
        <dbReference type="PROSITE-ProRule" id="PRU00042"/>
    </source>
</evidence>
<evidence type="ECO:0000259" key="9">
    <source>
        <dbReference type="PROSITE" id="PS50157"/>
    </source>
</evidence>
<dbReference type="GO" id="GO:0000785">
    <property type="term" value="C:chromatin"/>
    <property type="evidence" value="ECO:0007669"/>
    <property type="project" value="TreeGrafter"/>
</dbReference>
<dbReference type="InterPro" id="IPR051059">
    <property type="entry name" value="VerF-like"/>
</dbReference>
<evidence type="ECO:0000256" key="8">
    <source>
        <dbReference type="SAM" id="MobiDB-lite"/>
    </source>
</evidence>
<evidence type="ECO:0000256" key="6">
    <source>
        <dbReference type="ARBA" id="ARBA00023242"/>
    </source>
</evidence>
<dbReference type="SUPFAM" id="SSF57667">
    <property type="entry name" value="beta-beta-alpha zinc fingers"/>
    <property type="match status" value="1"/>
</dbReference>
<feature type="compositionally biased region" description="Low complexity" evidence="8">
    <location>
        <begin position="78"/>
        <end position="91"/>
    </location>
</feature>
<keyword evidence="11" id="KW-1185">Reference proteome</keyword>
<accession>A0A9P4M6H6</accession>
<dbReference type="InterPro" id="IPR007219">
    <property type="entry name" value="XnlR_reg_dom"/>
</dbReference>
<keyword evidence="2" id="KW-0479">Metal-binding</keyword>
<dbReference type="GO" id="GO:0000981">
    <property type="term" value="F:DNA-binding transcription factor activity, RNA polymerase II-specific"/>
    <property type="evidence" value="ECO:0007669"/>
    <property type="project" value="InterPro"/>
</dbReference>
<evidence type="ECO:0000256" key="3">
    <source>
        <dbReference type="ARBA" id="ARBA00022737"/>
    </source>
</evidence>
<feature type="compositionally biased region" description="Low complexity" evidence="8">
    <location>
        <begin position="60"/>
        <end position="69"/>
    </location>
</feature>
<feature type="region of interest" description="Disordered" evidence="8">
    <location>
        <begin position="418"/>
        <end position="461"/>
    </location>
</feature>
<dbReference type="InterPro" id="IPR013087">
    <property type="entry name" value="Znf_C2H2_type"/>
</dbReference>
<feature type="compositionally biased region" description="Low complexity" evidence="8">
    <location>
        <begin position="303"/>
        <end position="315"/>
    </location>
</feature>
<feature type="compositionally biased region" description="Polar residues" evidence="8">
    <location>
        <begin position="20"/>
        <end position="29"/>
    </location>
</feature>
<dbReference type="PANTHER" id="PTHR40626">
    <property type="entry name" value="MIP31509P"/>
    <property type="match status" value="1"/>
</dbReference>
<dbReference type="AlphaFoldDB" id="A0A9P4M6H6"/>
<evidence type="ECO:0000313" key="11">
    <source>
        <dbReference type="Proteomes" id="UP000799772"/>
    </source>
</evidence>
<protein>
    <recommendedName>
        <fullName evidence="9">C2H2-type domain-containing protein</fullName>
    </recommendedName>
</protein>
<organism evidence="10 11">
    <name type="scientific">Rhizodiscina lignyota</name>
    <dbReference type="NCBI Taxonomy" id="1504668"/>
    <lineage>
        <taxon>Eukaryota</taxon>
        <taxon>Fungi</taxon>
        <taxon>Dikarya</taxon>
        <taxon>Ascomycota</taxon>
        <taxon>Pezizomycotina</taxon>
        <taxon>Dothideomycetes</taxon>
        <taxon>Pleosporomycetidae</taxon>
        <taxon>Aulographales</taxon>
        <taxon>Rhizodiscinaceae</taxon>
        <taxon>Rhizodiscina</taxon>
    </lineage>
</organism>
<evidence type="ECO:0000256" key="5">
    <source>
        <dbReference type="ARBA" id="ARBA00022833"/>
    </source>
</evidence>
<keyword evidence="6" id="KW-0539">Nucleus</keyword>
<dbReference type="PANTHER" id="PTHR40626:SF12">
    <property type="entry name" value="RFEC"/>
    <property type="match status" value="1"/>
</dbReference>
<dbReference type="GO" id="GO:0006351">
    <property type="term" value="P:DNA-templated transcription"/>
    <property type="evidence" value="ECO:0007669"/>
    <property type="project" value="InterPro"/>
</dbReference>
<dbReference type="Pfam" id="PF04082">
    <property type="entry name" value="Fungal_trans"/>
    <property type="match status" value="1"/>
</dbReference>
<dbReference type="CDD" id="cd12148">
    <property type="entry name" value="fungal_TF_MHR"/>
    <property type="match status" value="1"/>
</dbReference>
<dbReference type="SMART" id="SM00355">
    <property type="entry name" value="ZnF_C2H2"/>
    <property type="match status" value="2"/>
</dbReference>
<evidence type="ECO:0000256" key="4">
    <source>
        <dbReference type="ARBA" id="ARBA00022771"/>
    </source>
</evidence>
<gene>
    <name evidence="10" type="ORF">NA57DRAFT_76125</name>
</gene>
<feature type="compositionally biased region" description="Polar residues" evidence="8">
    <location>
        <begin position="49"/>
        <end position="59"/>
    </location>
</feature>
<comment type="subcellular location">
    <subcellularLocation>
        <location evidence="1">Nucleus</location>
    </subcellularLocation>
</comment>
<dbReference type="InterPro" id="IPR036236">
    <property type="entry name" value="Znf_C2H2_sf"/>
</dbReference>
<dbReference type="GO" id="GO:0008270">
    <property type="term" value="F:zinc ion binding"/>
    <property type="evidence" value="ECO:0007669"/>
    <property type="project" value="UniProtKB-KW"/>
</dbReference>
<dbReference type="GO" id="GO:0000978">
    <property type="term" value="F:RNA polymerase II cis-regulatory region sequence-specific DNA binding"/>
    <property type="evidence" value="ECO:0007669"/>
    <property type="project" value="InterPro"/>
</dbReference>
<sequence>MDNSYQIGGIPTHHSLPSAHLSSMQQRMPDNQGDAHTLPPLNGAVPQYPSYSVGMSQHPATTTASYASTPQGHQPSSLPQLAPQAQRAPQQMSAYSQAGPYMNMSQSMMPPASTAMASGLPASSSAGLPAIHPRPQDGSTLLAQLQQQQMPNQMLVPGNPGDPEPTHVVGQQGRRGILPSAPGRAPGNVKSTVPQKDQDGKYPCPHCTKTYQHAKHLKRHLLRHTGDRPYMCKLCKDTFSRSDILKRHFQKCSVRRGVVGDMDHLEGSRAHLQKNRQSIDTTQNIHFLNPVNPSPVYDGSVNQMGQMPSMMPQQSYPDGMHPSSARNSRSNSVARPANSFLENRRSMSALEQISTSRGGYENYSAFSTPGALPSMMPNGTQSGTMSTNQSPVHTVQNGLQNGHAYGGYGAQEAAQNMLQQEGQHTHHHQQDRGGPMASSFQKADVESAQNGQQLHNDMGWNHNEYPSQLHPNATLDWTKVKVEPGGQLLNNDFSTNDDAFSGLYTDPSGFNTRQNFGAWDMNDPVENKIAQLISFCITYSNSGVQLHDHQNEARLRQLLTSENVRDFLEEFKNYQGHWPMLHMPTFNPCTASDALVLGMICIGAVYSDKLDVPQVRWLMELVKTAVYRASPLIAAVKNSTKPSADMNCHYEIEEVQALGLLICLFLWHGNQAQRAQAREEFHLIAAVGRYCGLLQHTGLSHTVKPSVLHQLDSAPQLPDTSWDWFSWIEQEKRSRALYIFYLLDMALTLYFNSPPHFDPAEIQLRLPSDDAAWEATSSEDCARMLGLYGPDAQSTQNTSGSLSARQPEFQAALRSLFDLSTPAKTRDTNAYSKFILIHALHSILWVIQRRSSQGSTLHTLTGRHNSVSGGSTPETATISIANSANSGAATPESFGLSFAYAQVGLRGIKAALEKWKRSWDMDNDIQYSPAASVSPTSQGSGGRERLPRVGFCRDGIYFYYLAVQFCQRTSKALANASAGNVGATPEWQLPADTRFAYVMDLLKRIKHWMASEQGKTGRDFDLGSIGTLDDQYGMEDLTLDMKLLFTRIVPTTVA</sequence>
<feature type="domain" description="C2H2-type" evidence="9">
    <location>
        <begin position="202"/>
        <end position="229"/>
    </location>
</feature>
<comment type="caution">
    <text evidence="10">The sequence shown here is derived from an EMBL/GenBank/DDBJ whole genome shotgun (WGS) entry which is preliminary data.</text>
</comment>
<dbReference type="EMBL" id="ML978126">
    <property type="protein sequence ID" value="KAF2098890.1"/>
    <property type="molecule type" value="Genomic_DNA"/>
</dbReference>
<dbReference type="PROSITE" id="PS50157">
    <property type="entry name" value="ZINC_FINGER_C2H2_2"/>
    <property type="match status" value="1"/>
</dbReference>
<dbReference type="GO" id="GO:0005634">
    <property type="term" value="C:nucleus"/>
    <property type="evidence" value="ECO:0007669"/>
    <property type="project" value="UniProtKB-SubCell"/>
</dbReference>
<evidence type="ECO:0000313" key="10">
    <source>
        <dbReference type="EMBL" id="KAF2098890.1"/>
    </source>
</evidence>
<evidence type="ECO:0000256" key="1">
    <source>
        <dbReference type="ARBA" id="ARBA00004123"/>
    </source>
</evidence>
<name>A0A9P4M6H6_9PEZI</name>
<dbReference type="Gene3D" id="3.30.160.60">
    <property type="entry name" value="Classic Zinc Finger"/>
    <property type="match status" value="2"/>
</dbReference>
<evidence type="ECO:0000256" key="2">
    <source>
        <dbReference type="ARBA" id="ARBA00022723"/>
    </source>
</evidence>
<feature type="region of interest" description="Disordered" evidence="8">
    <location>
        <begin position="178"/>
        <end position="201"/>
    </location>
</feature>
<keyword evidence="3" id="KW-0677">Repeat</keyword>
<dbReference type="PROSITE" id="PS00028">
    <property type="entry name" value="ZINC_FINGER_C2H2_1"/>
    <property type="match status" value="1"/>
</dbReference>
<feature type="region of interest" description="Disordered" evidence="8">
    <location>
        <begin position="1"/>
        <end position="94"/>
    </location>
</feature>
<dbReference type="OrthoDB" id="9439903at2759"/>
<keyword evidence="4 7" id="KW-0863">Zinc-finger</keyword>
<proteinExistence type="predicted"/>
<feature type="compositionally biased region" description="Low complexity" evidence="8">
    <location>
        <begin position="322"/>
        <end position="337"/>
    </location>
</feature>
<reference evidence="10" key="1">
    <citation type="journal article" date="2020" name="Stud. Mycol.">
        <title>101 Dothideomycetes genomes: a test case for predicting lifestyles and emergence of pathogens.</title>
        <authorList>
            <person name="Haridas S."/>
            <person name="Albert R."/>
            <person name="Binder M."/>
            <person name="Bloem J."/>
            <person name="Labutti K."/>
            <person name="Salamov A."/>
            <person name="Andreopoulos B."/>
            <person name="Baker S."/>
            <person name="Barry K."/>
            <person name="Bills G."/>
            <person name="Bluhm B."/>
            <person name="Cannon C."/>
            <person name="Castanera R."/>
            <person name="Culley D."/>
            <person name="Daum C."/>
            <person name="Ezra D."/>
            <person name="Gonzalez J."/>
            <person name="Henrissat B."/>
            <person name="Kuo A."/>
            <person name="Liang C."/>
            <person name="Lipzen A."/>
            <person name="Lutzoni F."/>
            <person name="Magnuson J."/>
            <person name="Mondo S."/>
            <person name="Nolan M."/>
            <person name="Ohm R."/>
            <person name="Pangilinan J."/>
            <person name="Park H.-J."/>
            <person name="Ramirez L."/>
            <person name="Alfaro M."/>
            <person name="Sun H."/>
            <person name="Tritt A."/>
            <person name="Yoshinaga Y."/>
            <person name="Zwiers L.-H."/>
            <person name="Turgeon B."/>
            <person name="Goodwin S."/>
            <person name="Spatafora J."/>
            <person name="Crous P."/>
            <person name="Grigoriev I."/>
        </authorList>
    </citation>
    <scope>NUCLEOTIDE SEQUENCE</scope>
    <source>
        <strain evidence="10">CBS 133067</strain>
    </source>
</reference>